<keyword evidence="3" id="KW-1185">Reference proteome</keyword>
<evidence type="ECO:0000256" key="1">
    <source>
        <dbReference type="SAM" id="MobiDB-lite"/>
    </source>
</evidence>
<evidence type="ECO:0000313" key="2">
    <source>
        <dbReference type="EMBL" id="CAK0885486.1"/>
    </source>
</evidence>
<protein>
    <submittedName>
        <fullName evidence="2">Uncharacterized protein</fullName>
    </submittedName>
</protein>
<feature type="region of interest" description="Disordered" evidence="1">
    <location>
        <begin position="70"/>
        <end position="109"/>
    </location>
</feature>
<accession>A0ABN9WGB4</accession>
<feature type="non-terminal residue" evidence="2">
    <location>
        <position position="207"/>
    </location>
</feature>
<evidence type="ECO:0000313" key="3">
    <source>
        <dbReference type="Proteomes" id="UP001189429"/>
    </source>
</evidence>
<reference evidence="2" key="1">
    <citation type="submission" date="2023-10" db="EMBL/GenBank/DDBJ databases">
        <authorList>
            <person name="Chen Y."/>
            <person name="Shah S."/>
            <person name="Dougan E. K."/>
            <person name="Thang M."/>
            <person name="Chan C."/>
        </authorList>
    </citation>
    <scope>NUCLEOTIDE SEQUENCE [LARGE SCALE GENOMIC DNA]</scope>
</reference>
<organism evidence="2 3">
    <name type="scientific">Prorocentrum cordatum</name>
    <dbReference type="NCBI Taxonomy" id="2364126"/>
    <lineage>
        <taxon>Eukaryota</taxon>
        <taxon>Sar</taxon>
        <taxon>Alveolata</taxon>
        <taxon>Dinophyceae</taxon>
        <taxon>Prorocentrales</taxon>
        <taxon>Prorocentraceae</taxon>
        <taxon>Prorocentrum</taxon>
    </lineage>
</organism>
<sequence length="207" mass="21908">MGVEVVGVVRDAEGVCFGEAGGSSVEASSELRAREEFDQEVDRSFSHRVRDDLVDVEVVGVVRDAEGVGFGEAGDSSVEDSSELRAREEHEQEDADGELASGPFGPQSEAEADAKLSGLVFGILEGLDLSMVHYVDPCFERLSGAVSARREVMGVARSPWTDGGAQAFARGCVEGNREQRAAGLFLGGPPAPLCMTFESRVGPLTLE</sequence>
<name>A0ABN9WGB4_9DINO</name>
<dbReference type="Proteomes" id="UP001189429">
    <property type="component" value="Unassembled WGS sequence"/>
</dbReference>
<comment type="caution">
    <text evidence="2">The sequence shown here is derived from an EMBL/GenBank/DDBJ whole genome shotgun (WGS) entry which is preliminary data.</text>
</comment>
<proteinExistence type="predicted"/>
<gene>
    <name evidence="2" type="ORF">PCOR1329_LOCUS67097</name>
</gene>
<dbReference type="EMBL" id="CAUYUJ010018677">
    <property type="protein sequence ID" value="CAK0885486.1"/>
    <property type="molecule type" value="Genomic_DNA"/>
</dbReference>